<dbReference type="Proteomes" id="UP000011116">
    <property type="component" value="Chromosome 3H"/>
</dbReference>
<reference evidence="4" key="1">
    <citation type="journal article" date="2012" name="Nature">
        <title>A physical, genetic and functional sequence assembly of the barley genome.</title>
        <authorList>
            <consortium name="The International Barley Genome Sequencing Consortium"/>
            <person name="Mayer K.F."/>
            <person name="Waugh R."/>
            <person name="Brown J.W."/>
            <person name="Schulman A."/>
            <person name="Langridge P."/>
            <person name="Platzer M."/>
            <person name="Fincher G.B."/>
            <person name="Muehlbauer G.J."/>
            <person name="Sato K."/>
            <person name="Close T.J."/>
            <person name="Wise R.P."/>
            <person name="Stein N."/>
        </authorList>
    </citation>
    <scope>NUCLEOTIDE SEQUENCE [LARGE SCALE GENOMIC DNA]</scope>
    <source>
        <strain evidence="4">cv. Morex</strain>
    </source>
</reference>
<dbReference type="Pfam" id="PF13968">
    <property type="entry name" value="DUF4220"/>
    <property type="match status" value="1"/>
</dbReference>
<evidence type="ECO:0000256" key="1">
    <source>
        <dbReference type="SAM" id="Phobius"/>
    </source>
</evidence>
<accession>A0A8I7B4J0</accession>
<dbReference type="PANTHER" id="PTHR31325">
    <property type="entry name" value="OS01G0798800 PROTEIN-RELATED"/>
    <property type="match status" value="1"/>
</dbReference>
<feature type="domain" description="DUF4220" evidence="2">
    <location>
        <begin position="52"/>
        <end position="393"/>
    </location>
</feature>
<dbReference type="Gramene" id="HORVU.MOREX.r2.3HG0184580.1">
    <property type="protein sequence ID" value="HORVU.MOREX.r2.3HG0184580.1.CDS.1"/>
    <property type="gene ID" value="HORVU.MOREX.r2.3HG0184580"/>
</dbReference>
<dbReference type="InterPro" id="IPR025315">
    <property type="entry name" value="DUF4220"/>
</dbReference>
<reference evidence="3" key="3">
    <citation type="submission" date="2022-01" db="UniProtKB">
        <authorList>
            <consortium name="EnsemblPlants"/>
        </authorList>
    </citation>
    <scope>IDENTIFICATION</scope>
    <source>
        <strain evidence="3">subsp. vulgare</strain>
    </source>
</reference>
<keyword evidence="1" id="KW-0472">Membrane</keyword>
<keyword evidence="4" id="KW-1185">Reference proteome</keyword>
<dbReference type="Gramene" id="HORVU.MOREX.r3.3HG0222010.1">
    <property type="protein sequence ID" value="HORVU.MOREX.r3.3HG0222010.1.CDS1"/>
    <property type="gene ID" value="HORVU.MOREX.r3.3HG0222010"/>
</dbReference>
<organism evidence="3 4">
    <name type="scientific">Hordeum vulgare subsp. vulgare</name>
    <name type="common">Domesticated barley</name>
    <dbReference type="NCBI Taxonomy" id="112509"/>
    <lineage>
        <taxon>Eukaryota</taxon>
        <taxon>Viridiplantae</taxon>
        <taxon>Streptophyta</taxon>
        <taxon>Embryophyta</taxon>
        <taxon>Tracheophyta</taxon>
        <taxon>Spermatophyta</taxon>
        <taxon>Magnoliopsida</taxon>
        <taxon>Liliopsida</taxon>
        <taxon>Poales</taxon>
        <taxon>Poaceae</taxon>
        <taxon>BOP clade</taxon>
        <taxon>Pooideae</taxon>
        <taxon>Triticodae</taxon>
        <taxon>Triticeae</taxon>
        <taxon>Hordeinae</taxon>
        <taxon>Hordeum</taxon>
    </lineage>
</organism>
<reference evidence="3" key="2">
    <citation type="submission" date="2020-10" db="EMBL/GenBank/DDBJ databases">
        <authorList>
            <person name="Scholz U."/>
            <person name="Mascher M."/>
            <person name="Fiebig A."/>
        </authorList>
    </citation>
    <scope>NUCLEOTIDE SEQUENCE [LARGE SCALE GENOMIC DNA]</scope>
    <source>
        <strain evidence="3">cv. Morex</strain>
    </source>
</reference>
<evidence type="ECO:0000313" key="3">
    <source>
        <dbReference type="EnsemblPlants" id="HORVU.MOREX.r3.3HG0222010.1.CDS1"/>
    </source>
</evidence>
<protein>
    <recommendedName>
        <fullName evidence="2">DUF4220 domain-containing protein</fullName>
    </recommendedName>
</protein>
<feature type="transmembrane region" description="Helical" evidence="1">
    <location>
        <begin position="49"/>
        <end position="66"/>
    </location>
</feature>
<feature type="transmembrane region" description="Helical" evidence="1">
    <location>
        <begin position="16"/>
        <end position="37"/>
    </location>
</feature>
<evidence type="ECO:0000259" key="2">
    <source>
        <dbReference type="Pfam" id="PF13968"/>
    </source>
</evidence>
<dbReference type="AlphaFoldDB" id="A0A8I7B4J0"/>
<keyword evidence="1" id="KW-0812">Transmembrane</keyword>
<feature type="transmembrane region" description="Helical" evidence="1">
    <location>
        <begin position="274"/>
        <end position="296"/>
    </location>
</feature>
<sequence length="552" mass="62806">MEEGWMHRMVQFLDLWAIRIAVLSSLGAHLVLVILAGRRRRKGSCVWTFLLWLAYQLANWTAPYALGNLSFGSTSQEQQLVAFWASFLLQHLGGPDNITAYTLEDNVLSGREAMSVVMQIGGATYVLYKHIYIGGDGGGALLPASILIFTVGVAKYVERAIALRRGDLGNIRSSSKKKEEESVRSCSLLTMVTGGDQDRHHVLDDEEALMVAHNMFPFCRRAMTDSSVQMGSPDLDTGRKLFSCRWENMCKVVEMELSLMYDILYTKTAMVHTWGGYFIRLMSPLATAAAFFLFCFYNKDGQRRADVIITYILLATTFLLDMRWLLRALGSTWTHAFLKARSQEDWLRHGVLHSRRWHKFRRVVVSLEYLTAPSSSSSYRKWSGVIGQYCLLKECSRDTTGLCRRALKKIYRSQGLELPEDVKGLVFKRLGKILKSTYQGKDMDASYSMKDITTCWGQVAVKKRKRALKECSLAFGREFQEDILVWHIATQAFLLSIRDTSRIRGNKAETHVEAIKALSKYLMFIVVVRQHMLPGLVLRSLYEVTRDALQAM</sequence>
<dbReference type="EnsemblPlants" id="HORVU.MOREX.r3.3HG0222010.1">
    <property type="protein sequence ID" value="HORVU.MOREX.r3.3HG0222010.1.CDS1"/>
    <property type="gene ID" value="HORVU.MOREX.r3.3HG0222010"/>
</dbReference>
<proteinExistence type="predicted"/>
<name>A0A8I7B4J0_HORVV</name>
<keyword evidence="1" id="KW-1133">Transmembrane helix</keyword>
<evidence type="ECO:0000313" key="4">
    <source>
        <dbReference type="Proteomes" id="UP000011116"/>
    </source>
</evidence>
<feature type="transmembrane region" description="Helical" evidence="1">
    <location>
        <begin position="308"/>
        <end position="326"/>
    </location>
</feature>